<feature type="region of interest" description="Disordered" evidence="1">
    <location>
        <begin position="109"/>
        <end position="472"/>
    </location>
</feature>
<keyword evidence="3" id="KW-1185">Reference proteome</keyword>
<evidence type="ECO:0000313" key="2">
    <source>
        <dbReference type="EMBL" id="OJD11327.1"/>
    </source>
</evidence>
<dbReference type="OrthoDB" id="4121058at2759"/>
<feature type="compositionally biased region" description="Low complexity" evidence="1">
    <location>
        <begin position="453"/>
        <end position="472"/>
    </location>
</feature>
<feature type="compositionally biased region" description="Gly residues" evidence="1">
    <location>
        <begin position="132"/>
        <end position="142"/>
    </location>
</feature>
<accession>A0A1J9Q4Z9</accession>
<proteinExistence type="predicted"/>
<name>A0A1J9Q4Z9_9EURO</name>
<feature type="compositionally biased region" description="Basic and acidic residues" evidence="1">
    <location>
        <begin position="182"/>
        <end position="192"/>
    </location>
</feature>
<dbReference type="VEuPathDB" id="FungiDB:AJ78_07879"/>
<organism evidence="2 3">
    <name type="scientific">Emergomyces pasteurianus Ep9510</name>
    <dbReference type="NCBI Taxonomy" id="1447872"/>
    <lineage>
        <taxon>Eukaryota</taxon>
        <taxon>Fungi</taxon>
        <taxon>Dikarya</taxon>
        <taxon>Ascomycota</taxon>
        <taxon>Pezizomycotina</taxon>
        <taxon>Eurotiomycetes</taxon>
        <taxon>Eurotiomycetidae</taxon>
        <taxon>Onygenales</taxon>
        <taxon>Ajellomycetaceae</taxon>
        <taxon>Emergomyces</taxon>
    </lineage>
</organism>
<dbReference type="EMBL" id="LGRN01000564">
    <property type="protein sequence ID" value="OJD11327.1"/>
    <property type="molecule type" value="Genomic_DNA"/>
</dbReference>
<dbReference type="AlphaFoldDB" id="A0A1J9Q4Z9"/>
<dbReference type="Proteomes" id="UP000182235">
    <property type="component" value="Unassembled WGS sequence"/>
</dbReference>
<feature type="compositionally biased region" description="Low complexity" evidence="1">
    <location>
        <begin position="406"/>
        <end position="418"/>
    </location>
</feature>
<evidence type="ECO:0000313" key="3">
    <source>
        <dbReference type="Proteomes" id="UP000182235"/>
    </source>
</evidence>
<reference evidence="2 3" key="1">
    <citation type="submission" date="2015-07" db="EMBL/GenBank/DDBJ databases">
        <title>Emmonsia species relationships and genome sequence.</title>
        <authorList>
            <consortium name="The Broad Institute Genomics Platform"/>
            <person name="Cuomo C.A."/>
            <person name="Munoz J.F."/>
            <person name="Imamovic A."/>
            <person name="Priest M.E."/>
            <person name="Young S."/>
            <person name="Clay O.K."/>
            <person name="McEwen J.G."/>
        </authorList>
    </citation>
    <scope>NUCLEOTIDE SEQUENCE [LARGE SCALE GENOMIC DNA]</scope>
    <source>
        <strain evidence="2 3">UAMH 9510</strain>
    </source>
</reference>
<gene>
    <name evidence="2" type="ORF">AJ78_07879</name>
</gene>
<feature type="compositionally biased region" description="Polar residues" evidence="1">
    <location>
        <begin position="163"/>
        <end position="176"/>
    </location>
</feature>
<sequence>MNTPITISNPPYTYTNNTLFISVSGNNQHRRAAIPELNELFSHAPSSNAAKDPPAHWYEAQLRFYGLDVSKTKSVAKMRLFDAVRSGGLVVPGHIKDIEAKMEKEWKAEVRKQSQEQKKRKKAEIESVNDAGGPGGPSGPGSAGSKAKGKGKRKADDIDATASGDTGRNANDSVSANVGAAKVKEKEKEKNIKAPASKRVKLDSDAKPDPAMKKNTALKMKTKPQNTARNAAPKAKAEKKKTNTVTQNQGSECTAKKSIIARTKPEAKMLTKKNTAAATDATDAGAETNPTSSSTSTSRRGGGTTKRGKGGLANVASSGGRTTSTPTERVIPMQTARRSRPFPYPGRIVGPPPASESATNDGPGALDAGCSEPSPPRMPFPRQTARRSRPFPYPGRNIGPNPSPPFNSSYSDSPLHSSPSRDNHYDSYGTNYRDSINNYSEDGYDDDDHDNNWDSGTPSPSPGPLTSTGPLGLLNGRYSLESSDLREWSMYDDHPFTLILTLHQNALWGAYDFGMFSGVLYIPQRPWESSADKKYEFSWRGRENSEGQVSFDDSRQKGWIRFLGNGRIDGMIGVYGKARFSGVRVSGEQTRSERDAASLREEWDRYSQEVYEYERVARWR</sequence>
<feature type="compositionally biased region" description="Basic and acidic residues" evidence="1">
    <location>
        <begin position="200"/>
        <end position="212"/>
    </location>
</feature>
<dbReference type="STRING" id="1447872.A0A1J9Q4Z9"/>
<feature type="compositionally biased region" description="Polar residues" evidence="1">
    <location>
        <begin position="315"/>
        <end position="327"/>
    </location>
</feature>
<protein>
    <submittedName>
        <fullName evidence="2">Uncharacterized protein</fullName>
    </submittedName>
</protein>
<feature type="compositionally biased region" description="Low complexity" evidence="1">
    <location>
        <begin position="272"/>
        <end position="299"/>
    </location>
</feature>
<evidence type="ECO:0000256" key="1">
    <source>
        <dbReference type="SAM" id="MobiDB-lite"/>
    </source>
</evidence>
<comment type="caution">
    <text evidence="2">The sequence shown here is derived from an EMBL/GenBank/DDBJ whole genome shotgun (WGS) entry which is preliminary data.</text>
</comment>